<proteinExistence type="predicted"/>
<sequence length="81" mass="8599">MNKKLIVLLCGLFVTGAANAECPSELNKEELIECQKNEASLEGEPVAESDSTISPVTGEDITKIQPAAGKPKPEAKTKSEK</sequence>
<dbReference type="EMBL" id="UOFI01000199">
    <property type="protein sequence ID" value="VAW70444.1"/>
    <property type="molecule type" value="Genomic_DNA"/>
</dbReference>
<protein>
    <submittedName>
        <fullName evidence="2">Uncharacterized protein</fullName>
    </submittedName>
</protein>
<gene>
    <name evidence="2" type="ORF">MNBD_GAMMA09-2137</name>
</gene>
<feature type="compositionally biased region" description="Basic and acidic residues" evidence="1">
    <location>
        <begin position="71"/>
        <end position="81"/>
    </location>
</feature>
<accession>A0A3B0YNE5</accession>
<organism evidence="2">
    <name type="scientific">hydrothermal vent metagenome</name>
    <dbReference type="NCBI Taxonomy" id="652676"/>
    <lineage>
        <taxon>unclassified sequences</taxon>
        <taxon>metagenomes</taxon>
        <taxon>ecological metagenomes</taxon>
    </lineage>
</organism>
<dbReference type="AlphaFoldDB" id="A0A3B0YNE5"/>
<evidence type="ECO:0000256" key="1">
    <source>
        <dbReference type="SAM" id="MobiDB-lite"/>
    </source>
</evidence>
<evidence type="ECO:0000313" key="2">
    <source>
        <dbReference type="EMBL" id="VAW70444.1"/>
    </source>
</evidence>
<name>A0A3B0YNE5_9ZZZZ</name>
<reference evidence="2" key="1">
    <citation type="submission" date="2018-06" db="EMBL/GenBank/DDBJ databases">
        <authorList>
            <person name="Zhirakovskaya E."/>
        </authorList>
    </citation>
    <scope>NUCLEOTIDE SEQUENCE</scope>
</reference>
<feature type="region of interest" description="Disordered" evidence="1">
    <location>
        <begin position="38"/>
        <end position="81"/>
    </location>
</feature>